<dbReference type="PATRIC" id="fig|433924.3.peg.4020"/>
<keyword evidence="3" id="KW-0238">DNA-binding</keyword>
<dbReference type="GO" id="GO:0003677">
    <property type="term" value="F:DNA binding"/>
    <property type="evidence" value="ECO:0007669"/>
    <property type="project" value="UniProtKB-KW"/>
</dbReference>
<dbReference type="Gene3D" id="1.10.10.10">
    <property type="entry name" value="Winged helix-like DNA-binding domain superfamily/Winged helix DNA-binding domain"/>
    <property type="match status" value="1"/>
</dbReference>
<dbReference type="InterPro" id="IPR000847">
    <property type="entry name" value="LysR_HTH_N"/>
</dbReference>
<dbReference type="SUPFAM" id="SSF46785">
    <property type="entry name" value="Winged helix' DNA-binding domain"/>
    <property type="match status" value="1"/>
</dbReference>
<dbReference type="GO" id="GO:0005829">
    <property type="term" value="C:cytosol"/>
    <property type="evidence" value="ECO:0007669"/>
    <property type="project" value="TreeGrafter"/>
</dbReference>
<gene>
    <name evidence="6" type="ORF">NS331_10075</name>
</gene>
<dbReference type="Pfam" id="PF00126">
    <property type="entry name" value="HTH_1"/>
    <property type="match status" value="1"/>
</dbReference>
<dbReference type="GO" id="GO:0003700">
    <property type="term" value="F:DNA-binding transcription factor activity"/>
    <property type="evidence" value="ECO:0007669"/>
    <property type="project" value="InterPro"/>
</dbReference>
<dbReference type="InterPro" id="IPR005119">
    <property type="entry name" value="LysR_subst-bd"/>
</dbReference>
<evidence type="ECO:0000256" key="2">
    <source>
        <dbReference type="ARBA" id="ARBA00023015"/>
    </source>
</evidence>
<organism evidence="6 7">
    <name type="scientific">Pseudacidovorax intermedius</name>
    <dbReference type="NCBI Taxonomy" id="433924"/>
    <lineage>
        <taxon>Bacteria</taxon>
        <taxon>Pseudomonadati</taxon>
        <taxon>Pseudomonadota</taxon>
        <taxon>Betaproteobacteria</taxon>
        <taxon>Burkholderiales</taxon>
        <taxon>Comamonadaceae</taxon>
        <taxon>Pseudacidovorax</taxon>
    </lineage>
</organism>
<dbReference type="RefSeq" id="WP_058641862.1">
    <property type="nucleotide sequence ID" value="NZ_LDSL01000061.1"/>
</dbReference>
<name>A0A147GX83_9BURK</name>
<dbReference type="PROSITE" id="PS50931">
    <property type="entry name" value="HTH_LYSR"/>
    <property type="match status" value="1"/>
</dbReference>
<dbReference type="PANTHER" id="PTHR30419">
    <property type="entry name" value="HTH-TYPE TRANSCRIPTIONAL REGULATOR YBHD"/>
    <property type="match status" value="1"/>
</dbReference>
<evidence type="ECO:0000313" key="6">
    <source>
        <dbReference type="EMBL" id="KTT22135.1"/>
    </source>
</evidence>
<dbReference type="Gene3D" id="3.40.190.290">
    <property type="match status" value="1"/>
</dbReference>
<comment type="similarity">
    <text evidence="1">Belongs to the LysR transcriptional regulatory family.</text>
</comment>
<dbReference type="InterPro" id="IPR036390">
    <property type="entry name" value="WH_DNA-bd_sf"/>
</dbReference>
<keyword evidence="2" id="KW-0805">Transcription regulation</keyword>
<keyword evidence="4" id="KW-0804">Transcription</keyword>
<sequence length="308" mass="33187">MSHAPSPRSFVRHLDVGTLDLFVLVCETGSIARAAERAQIVASAASKRIAELESLAQAPLLLRHARGVRPTPLGDMLLGHAQAILLAVEQLREDLAEAAQGVRGRVRVCASASAVEQFLPGDLAGFMRRHPDIRIDLRQAASRAVAQAVREGSADVGVCGPSDDVLGLESRPYRQEQLVLVVPKGHPLARRRRVAYADTLEWPQVGLRDSSTVQQALAREASSTRRVLRRHIEVDSLSALCRMVEAGLGVGVMPEGAFRALAEGSPLRAVALADAWARRELRLYAHRFDGLPAAAQRLADSIAPAKDA</sequence>
<dbReference type="SUPFAM" id="SSF53850">
    <property type="entry name" value="Periplasmic binding protein-like II"/>
    <property type="match status" value="1"/>
</dbReference>
<dbReference type="PANTHER" id="PTHR30419:SF2">
    <property type="entry name" value="LYSR FAMILY TRANSCRIPTIONAL REGULATOR"/>
    <property type="match status" value="1"/>
</dbReference>
<dbReference type="OrthoDB" id="9785974at2"/>
<dbReference type="InterPro" id="IPR050950">
    <property type="entry name" value="HTH-type_LysR_regulators"/>
</dbReference>
<evidence type="ECO:0000313" key="7">
    <source>
        <dbReference type="Proteomes" id="UP000072741"/>
    </source>
</evidence>
<evidence type="ECO:0000256" key="1">
    <source>
        <dbReference type="ARBA" id="ARBA00009437"/>
    </source>
</evidence>
<proteinExistence type="inferred from homology"/>
<dbReference type="Pfam" id="PF03466">
    <property type="entry name" value="LysR_substrate"/>
    <property type="match status" value="1"/>
</dbReference>
<evidence type="ECO:0000256" key="3">
    <source>
        <dbReference type="ARBA" id="ARBA00023125"/>
    </source>
</evidence>
<dbReference type="Proteomes" id="UP000072741">
    <property type="component" value="Unassembled WGS sequence"/>
</dbReference>
<dbReference type="AlphaFoldDB" id="A0A147GX83"/>
<evidence type="ECO:0000259" key="5">
    <source>
        <dbReference type="PROSITE" id="PS50931"/>
    </source>
</evidence>
<accession>A0A147GX83</accession>
<comment type="caution">
    <text evidence="6">The sequence shown here is derived from an EMBL/GenBank/DDBJ whole genome shotgun (WGS) entry which is preliminary data.</text>
</comment>
<evidence type="ECO:0000256" key="4">
    <source>
        <dbReference type="ARBA" id="ARBA00023163"/>
    </source>
</evidence>
<dbReference type="InterPro" id="IPR036388">
    <property type="entry name" value="WH-like_DNA-bd_sf"/>
</dbReference>
<protein>
    <submittedName>
        <fullName evidence="6">LysR family transcriptional regulator</fullName>
    </submittedName>
</protein>
<keyword evidence="7" id="KW-1185">Reference proteome</keyword>
<dbReference type="EMBL" id="LDSL01000061">
    <property type="protein sequence ID" value="KTT22135.1"/>
    <property type="molecule type" value="Genomic_DNA"/>
</dbReference>
<feature type="domain" description="HTH lysR-type" evidence="5">
    <location>
        <begin position="19"/>
        <end position="71"/>
    </location>
</feature>
<reference evidence="6 7" key="1">
    <citation type="journal article" date="2016" name="Front. Microbiol.">
        <title>Genomic Resource of Rice Seed Associated Bacteria.</title>
        <authorList>
            <person name="Midha S."/>
            <person name="Bansal K."/>
            <person name="Sharma S."/>
            <person name="Kumar N."/>
            <person name="Patil P.P."/>
            <person name="Chaudhry V."/>
            <person name="Patil P.B."/>
        </authorList>
    </citation>
    <scope>NUCLEOTIDE SEQUENCE [LARGE SCALE GENOMIC DNA]</scope>
    <source>
        <strain evidence="6 7">NS331</strain>
    </source>
</reference>